<sequence length="55" mass="5955">MAEMPRSPTSLSPRTMLLFGFGLAAVLLDRYLPEAAGTVLMAVSLMHIADCHLTH</sequence>
<protein>
    <submittedName>
        <fullName evidence="1">Uncharacterized protein</fullName>
    </submittedName>
</protein>
<dbReference type="EMBL" id="BSTX01000010">
    <property type="protein sequence ID" value="GLZ82115.1"/>
    <property type="molecule type" value="Genomic_DNA"/>
</dbReference>
<organism evidence="1 2">
    <name type="scientific">Actinorhabdospora filicis</name>
    <dbReference type="NCBI Taxonomy" id="1785913"/>
    <lineage>
        <taxon>Bacteria</taxon>
        <taxon>Bacillati</taxon>
        <taxon>Actinomycetota</taxon>
        <taxon>Actinomycetes</taxon>
        <taxon>Micromonosporales</taxon>
        <taxon>Micromonosporaceae</taxon>
        <taxon>Actinorhabdospora</taxon>
    </lineage>
</organism>
<evidence type="ECO:0000313" key="2">
    <source>
        <dbReference type="Proteomes" id="UP001165079"/>
    </source>
</evidence>
<gene>
    <name evidence="1" type="ORF">Afil01_69220</name>
</gene>
<dbReference type="AlphaFoldDB" id="A0A9W6WER5"/>
<keyword evidence="2" id="KW-1185">Reference proteome</keyword>
<comment type="caution">
    <text evidence="1">The sequence shown here is derived from an EMBL/GenBank/DDBJ whole genome shotgun (WGS) entry which is preliminary data.</text>
</comment>
<dbReference type="Proteomes" id="UP001165079">
    <property type="component" value="Unassembled WGS sequence"/>
</dbReference>
<proteinExistence type="predicted"/>
<accession>A0A9W6WER5</accession>
<evidence type="ECO:0000313" key="1">
    <source>
        <dbReference type="EMBL" id="GLZ82115.1"/>
    </source>
</evidence>
<dbReference type="RefSeq" id="WP_285667702.1">
    <property type="nucleotide sequence ID" value="NZ_BSTX01000010.1"/>
</dbReference>
<reference evidence="1" key="1">
    <citation type="submission" date="2023-03" db="EMBL/GenBank/DDBJ databases">
        <title>Actinorhabdospora filicis NBRC 111898.</title>
        <authorList>
            <person name="Ichikawa N."/>
            <person name="Sato H."/>
            <person name="Tonouchi N."/>
        </authorList>
    </citation>
    <scope>NUCLEOTIDE SEQUENCE</scope>
    <source>
        <strain evidence="1">NBRC 111898</strain>
    </source>
</reference>
<name>A0A9W6WER5_9ACTN</name>